<comment type="caution">
    <text evidence="2">The sequence shown here is derived from an EMBL/GenBank/DDBJ whole genome shotgun (WGS) entry which is preliminary data.</text>
</comment>
<gene>
    <name evidence="2" type="ORF">E2C01_073307</name>
</gene>
<organism evidence="2 3">
    <name type="scientific">Portunus trituberculatus</name>
    <name type="common">Swimming crab</name>
    <name type="synonym">Neptunus trituberculatus</name>
    <dbReference type="NCBI Taxonomy" id="210409"/>
    <lineage>
        <taxon>Eukaryota</taxon>
        <taxon>Metazoa</taxon>
        <taxon>Ecdysozoa</taxon>
        <taxon>Arthropoda</taxon>
        <taxon>Crustacea</taxon>
        <taxon>Multicrustacea</taxon>
        <taxon>Malacostraca</taxon>
        <taxon>Eumalacostraca</taxon>
        <taxon>Eucarida</taxon>
        <taxon>Decapoda</taxon>
        <taxon>Pleocyemata</taxon>
        <taxon>Brachyura</taxon>
        <taxon>Eubrachyura</taxon>
        <taxon>Portunoidea</taxon>
        <taxon>Portunidae</taxon>
        <taxon>Portuninae</taxon>
        <taxon>Portunus</taxon>
    </lineage>
</organism>
<accession>A0A5B7IA82</accession>
<sequence>MWVERVQPILRRARTTSSRLVGRLEEARIPERSEPAHDQLQSFLVLIVLRQLPMLLHPATCTPSPRSSVILHHPRTPPLTPPLT</sequence>
<keyword evidence="3" id="KW-1185">Reference proteome</keyword>
<feature type="region of interest" description="Disordered" evidence="1">
    <location>
        <begin position="63"/>
        <end position="84"/>
    </location>
</feature>
<evidence type="ECO:0000256" key="1">
    <source>
        <dbReference type="SAM" id="MobiDB-lite"/>
    </source>
</evidence>
<dbReference type="EMBL" id="VSRR010049416">
    <property type="protein sequence ID" value="MPC78809.1"/>
    <property type="molecule type" value="Genomic_DNA"/>
</dbReference>
<dbReference type="Proteomes" id="UP000324222">
    <property type="component" value="Unassembled WGS sequence"/>
</dbReference>
<protein>
    <submittedName>
        <fullName evidence="2">Uncharacterized protein</fullName>
    </submittedName>
</protein>
<reference evidence="2 3" key="1">
    <citation type="submission" date="2019-05" db="EMBL/GenBank/DDBJ databases">
        <title>Another draft genome of Portunus trituberculatus and its Hox gene families provides insights of decapod evolution.</title>
        <authorList>
            <person name="Jeong J.-H."/>
            <person name="Song I."/>
            <person name="Kim S."/>
            <person name="Choi T."/>
            <person name="Kim D."/>
            <person name="Ryu S."/>
            <person name="Kim W."/>
        </authorList>
    </citation>
    <scope>NUCLEOTIDE SEQUENCE [LARGE SCALE GENOMIC DNA]</scope>
    <source>
        <tissue evidence="2">Muscle</tissue>
    </source>
</reference>
<evidence type="ECO:0000313" key="3">
    <source>
        <dbReference type="Proteomes" id="UP000324222"/>
    </source>
</evidence>
<name>A0A5B7IA82_PORTR</name>
<evidence type="ECO:0000313" key="2">
    <source>
        <dbReference type="EMBL" id="MPC78809.1"/>
    </source>
</evidence>
<dbReference type="AlphaFoldDB" id="A0A5B7IA82"/>
<proteinExistence type="predicted"/>